<evidence type="ECO:0000313" key="2">
    <source>
        <dbReference type="Proteomes" id="UP000663879"/>
    </source>
</evidence>
<reference evidence="1" key="1">
    <citation type="submission" date="2021-02" db="EMBL/GenBank/DDBJ databases">
        <authorList>
            <person name="Nowell W R."/>
        </authorList>
    </citation>
    <scope>NUCLEOTIDE SEQUENCE</scope>
    <source>
        <strain evidence="1">Ploen Becks lab</strain>
    </source>
</reference>
<comment type="caution">
    <text evidence="1">The sequence shown here is derived from an EMBL/GenBank/DDBJ whole genome shotgun (WGS) entry which is preliminary data.</text>
</comment>
<protein>
    <submittedName>
        <fullName evidence="1">Uncharacterized protein</fullName>
    </submittedName>
</protein>
<dbReference type="EMBL" id="CAJNOC010002424">
    <property type="protein sequence ID" value="CAF0932210.1"/>
    <property type="molecule type" value="Genomic_DNA"/>
</dbReference>
<proteinExistence type="predicted"/>
<organism evidence="1 2">
    <name type="scientific">Brachionus calyciflorus</name>
    <dbReference type="NCBI Taxonomy" id="104777"/>
    <lineage>
        <taxon>Eukaryota</taxon>
        <taxon>Metazoa</taxon>
        <taxon>Spiralia</taxon>
        <taxon>Gnathifera</taxon>
        <taxon>Rotifera</taxon>
        <taxon>Eurotatoria</taxon>
        <taxon>Monogononta</taxon>
        <taxon>Pseudotrocha</taxon>
        <taxon>Ploima</taxon>
        <taxon>Brachionidae</taxon>
        <taxon>Brachionus</taxon>
    </lineage>
</organism>
<evidence type="ECO:0000313" key="1">
    <source>
        <dbReference type="EMBL" id="CAF0932210.1"/>
    </source>
</evidence>
<sequence length="75" mass="8328">MAGSVMVVKKILEYLISKCLKSQYFKTGDGLAREVGRNIRMPVKFETGEQIRDCCKGFSAACSGYDVETMAWHGS</sequence>
<dbReference type="AlphaFoldDB" id="A0A814BUK7"/>
<dbReference type="Proteomes" id="UP000663879">
    <property type="component" value="Unassembled WGS sequence"/>
</dbReference>
<keyword evidence="2" id="KW-1185">Reference proteome</keyword>
<accession>A0A814BUK7</accession>
<name>A0A814BUK7_9BILA</name>
<gene>
    <name evidence="1" type="ORF">OXX778_LOCUS12970</name>
</gene>